<keyword evidence="2" id="KW-1185">Reference proteome</keyword>
<reference evidence="1 2" key="1">
    <citation type="journal article" date="2019" name="Int. J. Syst. Evol. Microbiol.">
        <title>The Global Catalogue of Microorganisms (GCM) 10K type strain sequencing project: providing services to taxonomists for standard genome sequencing and annotation.</title>
        <authorList>
            <consortium name="The Broad Institute Genomics Platform"/>
            <consortium name="The Broad Institute Genome Sequencing Center for Infectious Disease"/>
            <person name="Wu L."/>
            <person name="Ma J."/>
        </authorList>
    </citation>
    <scope>NUCLEOTIDE SEQUENCE [LARGE SCALE GENOMIC DNA]</scope>
    <source>
        <strain evidence="1 2">GX26</strain>
    </source>
</reference>
<comment type="caution">
    <text evidence="1">The sequence shown here is derived from an EMBL/GenBank/DDBJ whole genome shotgun (WGS) entry which is preliminary data.</text>
</comment>
<protein>
    <recommendedName>
        <fullName evidence="3">PD-(D/E)XK nuclease superfamily protein</fullName>
    </recommendedName>
</protein>
<name>A0ABD5VKV3_9EURY</name>
<dbReference type="RefSeq" id="WP_336350464.1">
    <property type="nucleotide sequence ID" value="NZ_JAZAQL010000002.1"/>
</dbReference>
<evidence type="ECO:0008006" key="3">
    <source>
        <dbReference type="Google" id="ProtNLM"/>
    </source>
</evidence>
<evidence type="ECO:0000313" key="1">
    <source>
        <dbReference type="EMBL" id="MFC6953506.1"/>
    </source>
</evidence>
<organism evidence="1 2">
    <name type="scientific">Halorubellus litoreus</name>
    <dbReference type="NCBI Taxonomy" id="755308"/>
    <lineage>
        <taxon>Archaea</taxon>
        <taxon>Methanobacteriati</taxon>
        <taxon>Methanobacteriota</taxon>
        <taxon>Stenosarchaea group</taxon>
        <taxon>Halobacteria</taxon>
        <taxon>Halobacteriales</taxon>
        <taxon>Halorubellaceae</taxon>
        <taxon>Halorubellus</taxon>
    </lineage>
</organism>
<sequence>MTTVTGNIDFSSFPEESPLFESPWPLRKWKKNTQRWWIKYWYKRQLGILGHYRITGQMDVSTPDDTVEAREELIHPSDDSVRHHSAATLFETIRSYDDVGLAAEGWEYDRYPAEHPLLDVAEQDADEIGHLWRTTIRPELDIGYEDVWRGELKFIRLLEGDAWPPVGYGGQIDLVAEMRSKLRAVDIKTGTLRTPHRMQAIAYQNAFPELDGAALVHVSPTGEWEVEWSEDWATESLWQQFRAEVISAEGNEEFDFGF</sequence>
<gene>
    <name evidence="1" type="ORF">ACFQGB_11590</name>
</gene>
<dbReference type="AlphaFoldDB" id="A0ABD5VKV3"/>
<accession>A0ABD5VKV3</accession>
<evidence type="ECO:0000313" key="2">
    <source>
        <dbReference type="Proteomes" id="UP001596395"/>
    </source>
</evidence>
<proteinExistence type="predicted"/>
<dbReference type="Proteomes" id="UP001596395">
    <property type="component" value="Unassembled WGS sequence"/>
</dbReference>
<dbReference type="EMBL" id="JBHSXN010000002">
    <property type="protein sequence ID" value="MFC6953506.1"/>
    <property type="molecule type" value="Genomic_DNA"/>
</dbReference>